<dbReference type="HOGENOM" id="CLU_1412982_0_0_9"/>
<dbReference type="KEGG" id="cbb:CLD_1927"/>
<evidence type="ECO:0000313" key="3">
    <source>
        <dbReference type="Proteomes" id="UP000008541"/>
    </source>
</evidence>
<sequence>MNSNIYYRKKHSYKNRPYYCPINNMWFYPYMYMNPYTSYMLNPFMTPYTDPYMMNAYYGNMCSYKDKAQCRATRAYGADNYGFTKENIYPKQYQKEVYMKEENKKRFYEEDSLDDMVIFNEDGENEHIKKEKKLDRAQEKIYDSDLEPAFTEKKEIQLEKINKEAEVDESKEKEPYRGIKINMRKVPLKEITD</sequence>
<proteinExistence type="predicted"/>
<feature type="coiled-coil region" evidence="1">
    <location>
        <begin position="120"/>
        <end position="173"/>
    </location>
</feature>
<dbReference type="RefSeq" id="WP_015957463.1">
    <property type="nucleotide sequence ID" value="NC_010516.1"/>
</dbReference>
<accession>B1IJP1</accession>
<organism evidence="2 3">
    <name type="scientific">Clostridium botulinum (strain Okra / Type B1)</name>
    <dbReference type="NCBI Taxonomy" id="498213"/>
    <lineage>
        <taxon>Bacteria</taxon>
        <taxon>Bacillati</taxon>
        <taxon>Bacillota</taxon>
        <taxon>Clostridia</taxon>
        <taxon>Eubacteriales</taxon>
        <taxon>Clostridiaceae</taxon>
        <taxon>Clostridium</taxon>
    </lineage>
</organism>
<keyword evidence="1" id="KW-0175">Coiled coil</keyword>
<dbReference type="EMBL" id="CP000939">
    <property type="protein sequence ID" value="ACA43655.1"/>
    <property type="molecule type" value="Genomic_DNA"/>
</dbReference>
<reference evidence="2 3" key="1">
    <citation type="journal article" date="2007" name="PLoS ONE">
        <title>Analysis of the neurotoxin complex genes in Clostridium botulinum A1-A4 and B1 strains: BoNT/A3, /Ba4 and /B1 clusters are located within plasmids.</title>
        <authorList>
            <person name="Smith T.J."/>
            <person name="Hill K.K."/>
            <person name="Foley B.T."/>
            <person name="Detter J.C."/>
            <person name="Munk A.C."/>
            <person name="Bruce D.C."/>
            <person name="Doggett N.A."/>
            <person name="Smith L.A."/>
            <person name="Marks J.D."/>
            <person name="Xie G."/>
            <person name="Brettin T.S."/>
        </authorList>
    </citation>
    <scope>NUCLEOTIDE SEQUENCE [LARGE SCALE GENOMIC DNA]</scope>
    <source>
        <strain evidence="3">Okra / Type B1</strain>
    </source>
</reference>
<name>B1IJP1_CLOBK</name>
<evidence type="ECO:0000256" key="1">
    <source>
        <dbReference type="SAM" id="Coils"/>
    </source>
</evidence>
<gene>
    <name evidence="2" type="ordered locus">CLD_1927</name>
</gene>
<dbReference type="Proteomes" id="UP000008541">
    <property type="component" value="Chromosome"/>
</dbReference>
<evidence type="ECO:0000313" key="2">
    <source>
        <dbReference type="EMBL" id="ACA43655.1"/>
    </source>
</evidence>
<dbReference type="AlphaFoldDB" id="B1IJP1"/>
<protein>
    <submittedName>
        <fullName evidence="2">Uncharacterized protein</fullName>
    </submittedName>
</protein>